<accession>A0A2I1DEX9</accession>
<gene>
    <name evidence="3" type="ORF">P168DRAFT_331865</name>
</gene>
<feature type="compositionally biased region" description="Gly residues" evidence="1">
    <location>
        <begin position="203"/>
        <end position="214"/>
    </location>
</feature>
<evidence type="ECO:0000313" key="3">
    <source>
        <dbReference type="EMBL" id="PKY08426.1"/>
    </source>
</evidence>
<feature type="region of interest" description="Disordered" evidence="1">
    <location>
        <begin position="178"/>
        <end position="234"/>
    </location>
</feature>
<organism evidence="3 4">
    <name type="scientific">Aspergillus campestris (strain IBT 28561)</name>
    <dbReference type="NCBI Taxonomy" id="1392248"/>
    <lineage>
        <taxon>Eukaryota</taxon>
        <taxon>Fungi</taxon>
        <taxon>Dikarya</taxon>
        <taxon>Ascomycota</taxon>
        <taxon>Pezizomycotina</taxon>
        <taxon>Eurotiomycetes</taxon>
        <taxon>Eurotiomycetidae</taxon>
        <taxon>Eurotiales</taxon>
        <taxon>Aspergillaceae</taxon>
        <taxon>Aspergillus</taxon>
        <taxon>Aspergillus subgen. Circumdati</taxon>
    </lineage>
</organism>
<sequence>MAQGKFLVKFLSLLAFAIPVNLRNWLFTHTHVLNKLKQTHTDQRNQYQGYESDPTAGDAVCAVNGTGFTLSHRTTIAVPETILCDAPFPEKDTSPQGILHQEIHSKPRAQPRFTPIPLPPPVTLGYVPARETVHAETVVSCSDPWDRMPSGSRVSHGLLPVYRASSVTAPVPAGSTGSIGYDNAQTGSGSSRLGPSASAAEGVQGGMEGLGPGDDLGDSGQARSTGSSLFSGGSLQRETPRGLFALLVVTTVLGFAGGLW</sequence>
<feature type="chain" id="PRO_5014129482" evidence="2">
    <location>
        <begin position="23"/>
        <end position="260"/>
    </location>
</feature>
<keyword evidence="4" id="KW-1185">Reference proteome</keyword>
<feature type="signal peptide" evidence="2">
    <location>
        <begin position="1"/>
        <end position="22"/>
    </location>
</feature>
<dbReference type="OrthoDB" id="5426294at2759"/>
<reference evidence="3" key="1">
    <citation type="submission" date="2016-12" db="EMBL/GenBank/DDBJ databases">
        <title>The genomes of Aspergillus section Nigri reveals drivers in fungal speciation.</title>
        <authorList>
            <consortium name="DOE Joint Genome Institute"/>
            <person name="Vesth T.C."/>
            <person name="Nybo J."/>
            <person name="Theobald S."/>
            <person name="Brandl J."/>
            <person name="Frisvad J.C."/>
            <person name="Nielsen K.F."/>
            <person name="Lyhne E.K."/>
            <person name="Kogle M.E."/>
            <person name="Kuo A."/>
            <person name="Riley R."/>
            <person name="Clum A."/>
            <person name="Nolan M."/>
            <person name="Lipzen A."/>
            <person name="Salamov A."/>
            <person name="Henrissat B."/>
            <person name="Wiebenga A."/>
            <person name="De vries R.P."/>
            <person name="Grigoriev I.V."/>
            <person name="Mortensen U.H."/>
            <person name="Andersen M.R."/>
            <person name="Baker S.E."/>
        </authorList>
    </citation>
    <scope>NUCLEOTIDE SEQUENCE</scope>
    <source>
        <strain evidence="3">IBT 28561</strain>
    </source>
</reference>
<dbReference type="Proteomes" id="UP000234254">
    <property type="component" value="Unassembled WGS sequence"/>
</dbReference>
<dbReference type="EMBL" id="MSFM01000001">
    <property type="protein sequence ID" value="PKY08426.1"/>
    <property type="molecule type" value="Genomic_DNA"/>
</dbReference>
<keyword evidence="2" id="KW-0732">Signal</keyword>
<dbReference type="RefSeq" id="XP_024697020.1">
    <property type="nucleotide sequence ID" value="XM_024841650.1"/>
</dbReference>
<dbReference type="VEuPathDB" id="FungiDB:P168DRAFT_331865"/>
<feature type="compositionally biased region" description="Polar residues" evidence="1">
    <location>
        <begin position="178"/>
        <end position="193"/>
    </location>
</feature>
<protein>
    <submittedName>
        <fullName evidence="3">Uncharacterized protein</fullName>
    </submittedName>
</protein>
<dbReference type="GeneID" id="36549175"/>
<comment type="caution">
    <text evidence="3">The sequence shown here is derived from an EMBL/GenBank/DDBJ whole genome shotgun (WGS) entry which is preliminary data.</text>
</comment>
<feature type="compositionally biased region" description="Low complexity" evidence="1">
    <location>
        <begin position="218"/>
        <end position="234"/>
    </location>
</feature>
<evidence type="ECO:0000256" key="1">
    <source>
        <dbReference type="SAM" id="MobiDB-lite"/>
    </source>
</evidence>
<name>A0A2I1DEX9_ASPC2</name>
<dbReference type="AlphaFoldDB" id="A0A2I1DEX9"/>
<proteinExistence type="predicted"/>
<evidence type="ECO:0000313" key="4">
    <source>
        <dbReference type="Proteomes" id="UP000234254"/>
    </source>
</evidence>
<evidence type="ECO:0000256" key="2">
    <source>
        <dbReference type="SAM" id="SignalP"/>
    </source>
</evidence>